<dbReference type="SUPFAM" id="SSF56425">
    <property type="entry name" value="Succinate dehydrogenase/fumarate reductase flavoprotein, catalytic domain"/>
    <property type="match status" value="1"/>
</dbReference>
<dbReference type="InterPro" id="IPR027477">
    <property type="entry name" value="Succ_DH/fumarate_Rdtase_cat_sf"/>
</dbReference>
<dbReference type="PANTHER" id="PTHR43400:SF10">
    <property type="entry name" value="3-OXOSTEROID 1-DEHYDROGENASE"/>
    <property type="match status" value="1"/>
</dbReference>
<protein>
    <submittedName>
        <fullName evidence="6">FAD-dependent oxidoreductase</fullName>
    </submittedName>
</protein>
<evidence type="ECO:0000256" key="1">
    <source>
        <dbReference type="ARBA" id="ARBA00001974"/>
    </source>
</evidence>
<dbReference type="Gene3D" id="3.50.50.60">
    <property type="entry name" value="FAD/NAD(P)-binding domain"/>
    <property type="match status" value="2"/>
</dbReference>
<dbReference type="Proteomes" id="UP001524642">
    <property type="component" value="Unassembled WGS sequence"/>
</dbReference>
<reference evidence="6 7" key="1">
    <citation type="submission" date="2022-06" db="EMBL/GenBank/DDBJ databases">
        <title>Roseomonas CN29.</title>
        <authorList>
            <person name="Cheng Y."/>
            <person name="He X."/>
        </authorList>
    </citation>
    <scope>NUCLEOTIDE SEQUENCE [LARGE SCALE GENOMIC DNA]</scope>
    <source>
        <strain evidence="6 7">CN29</strain>
    </source>
</reference>
<dbReference type="EMBL" id="JANJOU010000016">
    <property type="protein sequence ID" value="MCR0983866.1"/>
    <property type="molecule type" value="Genomic_DNA"/>
</dbReference>
<keyword evidence="3" id="KW-0274">FAD</keyword>
<comment type="cofactor">
    <cofactor evidence="1">
        <name>FAD</name>
        <dbReference type="ChEBI" id="CHEBI:57692"/>
    </cofactor>
</comment>
<evidence type="ECO:0000256" key="2">
    <source>
        <dbReference type="ARBA" id="ARBA00022630"/>
    </source>
</evidence>
<accession>A0ABT1X7Z7</accession>
<evidence type="ECO:0000313" key="7">
    <source>
        <dbReference type="Proteomes" id="UP001524642"/>
    </source>
</evidence>
<dbReference type="PANTHER" id="PTHR43400">
    <property type="entry name" value="FUMARATE REDUCTASE"/>
    <property type="match status" value="1"/>
</dbReference>
<dbReference type="Pfam" id="PF00890">
    <property type="entry name" value="FAD_binding_2"/>
    <property type="match status" value="1"/>
</dbReference>
<comment type="caution">
    <text evidence="6">The sequence shown here is derived from an EMBL/GenBank/DDBJ whole genome shotgun (WGS) entry which is preliminary data.</text>
</comment>
<evidence type="ECO:0000313" key="6">
    <source>
        <dbReference type="EMBL" id="MCR0983866.1"/>
    </source>
</evidence>
<evidence type="ECO:0000259" key="5">
    <source>
        <dbReference type="Pfam" id="PF00890"/>
    </source>
</evidence>
<name>A0ABT1X7Z7_9PROT</name>
<dbReference type="InterPro" id="IPR050315">
    <property type="entry name" value="FAD-oxidoreductase_2"/>
</dbReference>
<sequence length="572" mass="59726">MPDGAGVAAQGPAEEVDLLVIGAGAAGMTAALVAALEGLQVLLCEKTSMVGGTTATSAGTVWVPGTSQSAAAGVPDSSAEAARYLASVIGTRGGEAQRAAFLEAGPLALDDLERRSEVRFVAAKAHPDYLGNHPGAAFGGRALGPEPFDGRLLGAEDFQRVRPPRPEFMVLGGMMVARADIAPLLKPFASSANLVQAVRLLARHVRDRLRHRRGTRLVMGNALVARLLYSLRRQGVPIRFDTALVRLLHEGGRVTGAVLRGPGGERPVRALRGVMLATGGVAWNPELRERLFPEAARPLSLAPEGNTGDGIVAGLGIGAELDDAGGSAGLWMPCSVLERPDGTRSVWPHILLDRAKPGLIAVDGHGRRFTNESDSYHDFCMGMLRAGAAPGRPAHLVCDRSFIRDYGIGLVHQGTARLKPFLEAGYLIEGATLGELAHRIGVPQAALEQTVAEHNRYAGNGVDEAFGKGSSPMNRFNGDPENRPNPCLRPIGPGPFYAVAVQPADLAGSAGLRADGDGRALDAAGQPIRGLYVGGNDMASIFRGTYPGPGTTIGPAMVLGWRTARHAAGLPV</sequence>
<feature type="domain" description="FAD-dependent oxidoreductase 2 FAD-binding" evidence="5">
    <location>
        <begin position="17"/>
        <end position="553"/>
    </location>
</feature>
<organism evidence="6 7">
    <name type="scientific">Roseomonas populi</name>
    <dbReference type="NCBI Taxonomy" id="3121582"/>
    <lineage>
        <taxon>Bacteria</taxon>
        <taxon>Pseudomonadati</taxon>
        <taxon>Pseudomonadota</taxon>
        <taxon>Alphaproteobacteria</taxon>
        <taxon>Acetobacterales</taxon>
        <taxon>Roseomonadaceae</taxon>
        <taxon>Roseomonas</taxon>
    </lineage>
</organism>
<evidence type="ECO:0000256" key="4">
    <source>
        <dbReference type="ARBA" id="ARBA00023002"/>
    </source>
</evidence>
<keyword evidence="7" id="KW-1185">Reference proteome</keyword>
<proteinExistence type="predicted"/>
<evidence type="ECO:0000256" key="3">
    <source>
        <dbReference type="ARBA" id="ARBA00022827"/>
    </source>
</evidence>
<dbReference type="SUPFAM" id="SSF51905">
    <property type="entry name" value="FAD/NAD(P)-binding domain"/>
    <property type="match status" value="1"/>
</dbReference>
<gene>
    <name evidence="6" type="ORF">NRP21_17565</name>
</gene>
<dbReference type="InterPro" id="IPR003953">
    <property type="entry name" value="FAD-dep_OxRdtase_2_FAD-bd"/>
</dbReference>
<keyword evidence="2" id="KW-0285">Flavoprotein</keyword>
<dbReference type="InterPro" id="IPR036188">
    <property type="entry name" value="FAD/NAD-bd_sf"/>
</dbReference>
<keyword evidence="4" id="KW-0560">Oxidoreductase</keyword>
<dbReference type="RefSeq" id="WP_257717530.1">
    <property type="nucleotide sequence ID" value="NZ_JANJOU010000016.1"/>
</dbReference>